<evidence type="ECO:0000256" key="3">
    <source>
        <dbReference type="ARBA" id="ARBA00022670"/>
    </source>
</evidence>
<dbReference type="AlphaFoldDB" id="A0A221KBR4"/>
<organism evidence="9 10">
    <name type="scientific">Vitreoscilla filiformis</name>
    <dbReference type="NCBI Taxonomy" id="63"/>
    <lineage>
        <taxon>Bacteria</taxon>
        <taxon>Pseudomonadati</taxon>
        <taxon>Pseudomonadota</taxon>
        <taxon>Betaproteobacteria</taxon>
        <taxon>Neisseriales</taxon>
        <taxon>Neisseriaceae</taxon>
        <taxon>Vitreoscilla</taxon>
    </lineage>
</organism>
<keyword evidence="3" id="KW-0645">Protease</keyword>
<dbReference type="OrthoDB" id="597443at2"/>
<evidence type="ECO:0000256" key="2">
    <source>
        <dbReference type="ARBA" id="ARBA00022475"/>
    </source>
</evidence>
<dbReference type="RefSeq" id="WP_089415793.1">
    <property type="nucleotide sequence ID" value="NZ_CP022423.1"/>
</dbReference>
<proteinExistence type="predicted"/>
<dbReference type="GO" id="GO:0008233">
    <property type="term" value="F:peptidase activity"/>
    <property type="evidence" value="ECO:0007669"/>
    <property type="project" value="UniProtKB-KW"/>
</dbReference>
<evidence type="ECO:0000256" key="8">
    <source>
        <dbReference type="SAM" id="Phobius"/>
    </source>
</evidence>
<keyword evidence="5" id="KW-0378">Hydrolase</keyword>
<dbReference type="GO" id="GO:0006508">
    <property type="term" value="P:proteolysis"/>
    <property type="evidence" value="ECO:0007669"/>
    <property type="project" value="UniProtKB-KW"/>
</dbReference>
<evidence type="ECO:0000256" key="7">
    <source>
        <dbReference type="ARBA" id="ARBA00023136"/>
    </source>
</evidence>
<gene>
    <name evidence="9" type="ORF">VITFI_CDS0692</name>
</gene>
<dbReference type="NCBIfam" id="TIGR04178">
    <property type="entry name" value="exo_archaeo"/>
    <property type="match status" value="1"/>
</dbReference>
<keyword evidence="4 8" id="KW-0812">Transmembrane</keyword>
<name>A0A221KBR4_VITFI</name>
<dbReference type="Pfam" id="PF09721">
    <property type="entry name" value="Exosortase_EpsH"/>
    <property type="match status" value="1"/>
</dbReference>
<accession>A0A221KBR4</accession>
<sequence>MTDPTAARWHPRFAPHHTLWWIVVAGMAALYIPTLIDLFRTVWATDEQGHGPIVLAISVWLLWRDWPHITAATHTPPRRATWGWVLLGLSLLVYVFARSQRVQSLQVLSSIGTLSACLFLLRGRGALRAAWFPLFFMIFMVPLPAILVDTVTQPMKLAVSSVAMTVLDMANYPIARSGVILQLGPYQLLVADACAGLHTLFTLEAMGLLYLNVVRSASAFRNITLAILIVPISFVVNVIRVIVLALITFYLGDAAGQGFLHGFAGMVLFMTALLLIMSLDGTLHWLDRRFGQAASPASPSTDSEKASHE</sequence>
<dbReference type="Proteomes" id="UP000199729">
    <property type="component" value="Chromosome"/>
</dbReference>
<feature type="transmembrane region" description="Helical" evidence="8">
    <location>
        <begin position="223"/>
        <end position="252"/>
    </location>
</feature>
<dbReference type="EMBL" id="CP022423">
    <property type="protein sequence ID" value="ASM76471.1"/>
    <property type="molecule type" value="Genomic_DNA"/>
</dbReference>
<feature type="transmembrane region" description="Helical" evidence="8">
    <location>
        <begin position="186"/>
        <end position="211"/>
    </location>
</feature>
<reference evidence="9 10" key="1">
    <citation type="submission" date="2017-07" db="EMBL/GenBank/DDBJ databases">
        <title>Complete Genome Sequence of the cosmetic ferment Vitreoscilla filiformis (ATCC15551).</title>
        <authorList>
            <person name="Contreras S."/>
            <person name="Sagory-Zalkind P."/>
            <person name="Blanquart H."/>
            <person name="Iltis A."/>
            <person name="Morand S.C."/>
        </authorList>
    </citation>
    <scope>NUCLEOTIDE SEQUENCE [LARGE SCALE GENOMIC DNA]</scope>
    <source>
        <strain evidence="9 10">ATCC 15551</strain>
    </source>
</reference>
<dbReference type="KEGG" id="vff:VITFI_CDS0692"/>
<dbReference type="NCBIfam" id="TIGR03113">
    <property type="entry name" value="exosort_XrtB"/>
    <property type="match status" value="1"/>
</dbReference>
<evidence type="ECO:0000256" key="5">
    <source>
        <dbReference type="ARBA" id="ARBA00022801"/>
    </source>
</evidence>
<comment type="subcellular location">
    <subcellularLocation>
        <location evidence="1">Cell membrane</location>
        <topology evidence="1">Multi-pass membrane protein</topology>
    </subcellularLocation>
</comment>
<evidence type="ECO:0000313" key="9">
    <source>
        <dbReference type="EMBL" id="ASM76471.1"/>
    </source>
</evidence>
<feature type="transmembrane region" description="Helical" evidence="8">
    <location>
        <begin position="129"/>
        <end position="148"/>
    </location>
</feature>
<feature type="transmembrane region" description="Helical" evidence="8">
    <location>
        <begin position="81"/>
        <end position="97"/>
    </location>
</feature>
<evidence type="ECO:0000313" key="10">
    <source>
        <dbReference type="Proteomes" id="UP000199729"/>
    </source>
</evidence>
<keyword evidence="7 8" id="KW-0472">Membrane</keyword>
<dbReference type="InterPro" id="IPR017544">
    <property type="entry name" value="Exosortase-2"/>
</dbReference>
<evidence type="ECO:0000256" key="4">
    <source>
        <dbReference type="ARBA" id="ARBA00022692"/>
    </source>
</evidence>
<keyword evidence="2" id="KW-1003">Cell membrane</keyword>
<dbReference type="NCBIfam" id="TIGR02602">
    <property type="entry name" value="8TM_EpsH"/>
    <property type="match status" value="1"/>
</dbReference>
<evidence type="ECO:0000256" key="6">
    <source>
        <dbReference type="ARBA" id="ARBA00022989"/>
    </source>
</evidence>
<feature type="transmembrane region" description="Helical" evidence="8">
    <location>
        <begin position="20"/>
        <end position="39"/>
    </location>
</feature>
<dbReference type="InterPro" id="IPR013426">
    <property type="entry name" value="EpsH-like"/>
</dbReference>
<keyword evidence="6 8" id="KW-1133">Transmembrane helix</keyword>
<evidence type="ECO:0000256" key="1">
    <source>
        <dbReference type="ARBA" id="ARBA00004651"/>
    </source>
</evidence>
<dbReference type="InterPro" id="IPR026392">
    <property type="entry name" value="Exo/Archaeosortase_dom"/>
</dbReference>
<dbReference type="InterPro" id="IPR019127">
    <property type="entry name" value="Exosortase"/>
</dbReference>
<protein>
    <submittedName>
        <fullName evidence="9">Exosortase B</fullName>
    </submittedName>
</protein>
<feature type="transmembrane region" description="Helical" evidence="8">
    <location>
        <begin position="258"/>
        <end position="279"/>
    </location>
</feature>
<dbReference type="GO" id="GO:0005886">
    <property type="term" value="C:plasma membrane"/>
    <property type="evidence" value="ECO:0007669"/>
    <property type="project" value="UniProtKB-SubCell"/>
</dbReference>
<keyword evidence="10" id="KW-1185">Reference proteome</keyword>